<dbReference type="RefSeq" id="WP_183731849.1">
    <property type="nucleotide sequence ID" value="NZ_JACHBW010000028.1"/>
</dbReference>
<name>A0A7W9U3Z3_9BURK</name>
<sequence>MNFGLLLPNLPQTQHTLHPDVIGARQRAPATPPCRPSTLAARWRDLRARVFQSARG</sequence>
<reference evidence="1 2" key="1">
    <citation type="submission" date="2020-08" db="EMBL/GenBank/DDBJ databases">
        <title>Above-ground endophytic microbial communities from plants in different locations in the United States.</title>
        <authorList>
            <person name="Frank C."/>
        </authorList>
    </citation>
    <scope>NUCLEOTIDE SEQUENCE [LARGE SCALE GENOMIC DNA]</scope>
    <source>
        <strain evidence="1 2">WP4_2_2</strain>
    </source>
</reference>
<accession>A0A7W9U3Z3</accession>
<evidence type="ECO:0000313" key="1">
    <source>
        <dbReference type="EMBL" id="MBB6106553.1"/>
    </source>
</evidence>
<organism evidence="1 2">
    <name type="scientific">Paraburkholderia bannensis</name>
    <dbReference type="NCBI Taxonomy" id="765414"/>
    <lineage>
        <taxon>Bacteria</taxon>
        <taxon>Pseudomonadati</taxon>
        <taxon>Pseudomonadota</taxon>
        <taxon>Betaproteobacteria</taxon>
        <taxon>Burkholderiales</taxon>
        <taxon>Burkholderiaceae</taxon>
        <taxon>Paraburkholderia</taxon>
    </lineage>
</organism>
<comment type="caution">
    <text evidence="1">The sequence shown here is derived from an EMBL/GenBank/DDBJ whole genome shotgun (WGS) entry which is preliminary data.</text>
</comment>
<dbReference type="AlphaFoldDB" id="A0A7W9U3Z3"/>
<gene>
    <name evidence="1" type="ORF">F4827_006429</name>
</gene>
<dbReference type="Proteomes" id="UP000571554">
    <property type="component" value="Unassembled WGS sequence"/>
</dbReference>
<evidence type="ECO:0000313" key="2">
    <source>
        <dbReference type="Proteomes" id="UP000571554"/>
    </source>
</evidence>
<dbReference type="EMBL" id="JACHBW010000028">
    <property type="protein sequence ID" value="MBB6106553.1"/>
    <property type="molecule type" value="Genomic_DNA"/>
</dbReference>
<keyword evidence="2" id="KW-1185">Reference proteome</keyword>
<protein>
    <submittedName>
        <fullName evidence="1">Uncharacterized protein</fullName>
    </submittedName>
</protein>
<proteinExistence type="predicted"/>